<name>A0AAV3AU24_PYXAD</name>
<gene>
    <name evidence="1" type="ORF">GDO54_010449</name>
</gene>
<dbReference type="EMBL" id="DYDO01000004">
    <property type="protein sequence ID" value="DBA26152.1"/>
    <property type="molecule type" value="Genomic_DNA"/>
</dbReference>
<dbReference type="Proteomes" id="UP001181693">
    <property type="component" value="Unassembled WGS sequence"/>
</dbReference>
<evidence type="ECO:0000313" key="2">
    <source>
        <dbReference type="Proteomes" id="UP001181693"/>
    </source>
</evidence>
<accession>A0AAV3AU24</accession>
<organism evidence="1 2">
    <name type="scientific">Pyxicephalus adspersus</name>
    <name type="common">African bullfrog</name>
    <dbReference type="NCBI Taxonomy" id="30357"/>
    <lineage>
        <taxon>Eukaryota</taxon>
        <taxon>Metazoa</taxon>
        <taxon>Chordata</taxon>
        <taxon>Craniata</taxon>
        <taxon>Vertebrata</taxon>
        <taxon>Euteleostomi</taxon>
        <taxon>Amphibia</taxon>
        <taxon>Batrachia</taxon>
        <taxon>Anura</taxon>
        <taxon>Neobatrachia</taxon>
        <taxon>Ranoidea</taxon>
        <taxon>Pyxicephalidae</taxon>
        <taxon>Pyxicephalinae</taxon>
        <taxon>Pyxicephalus</taxon>
    </lineage>
</organism>
<proteinExistence type="predicted"/>
<protein>
    <submittedName>
        <fullName evidence="1">Uncharacterized protein</fullName>
    </submittedName>
</protein>
<dbReference type="AlphaFoldDB" id="A0AAV3AU24"/>
<keyword evidence="2" id="KW-1185">Reference proteome</keyword>
<evidence type="ECO:0000313" key="1">
    <source>
        <dbReference type="EMBL" id="DBA26152.1"/>
    </source>
</evidence>
<reference evidence="1" key="1">
    <citation type="thesis" date="2020" institute="ProQuest LLC" country="789 East Eisenhower Parkway, Ann Arbor, MI, USA">
        <title>Comparative Genomics and Chromosome Evolution.</title>
        <authorList>
            <person name="Mudd A.B."/>
        </authorList>
    </citation>
    <scope>NUCLEOTIDE SEQUENCE</scope>
    <source>
        <strain evidence="1">1538</strain>
        <tissue evidence="1">Blood</tissue>
    </source>
</reference>
<sequence>MWAFVARYKLNKLFRLDPGTTRLLEINCTEYNVYVHPNLQRADFYHLPCSREMVVDLNNCSRQCCHPTMLQYLNIDSYVTMRFWDTGTAAFLFIVQTDLNK</sequence>
<comment type="caution">
    <text evidence="1">The sequence shown here is derived from an EMBL/GenBank/DDBJ whole genome shotgun (WGS) entry which is preliminary data.</text>
</comment>